<keyword evidence="2" id="KW-1185">Reference proteome</keyword>
<evidence type="ECO:0000313" key="1">
    <source>
        <dbReference type="EMBL" id="KAK3848868.1"/>
    </source>
</evidence>
<accession>A0AAE1BEG5</accession>
<proteinExistence type="predicted"/>
<evidence type="ECO:0000313" key="2">
    <source>
        <dbReference type="Proteomes" id="UP001286313"/>
    </source>
</evidence>
<organism evidence="1 2">
    <name type="scientific">Petrolisthes cinctipes</name>
    <name type="common">Flat porcelain crab</name>
    <dbReference type="NCBI Taxonomy" id="88211"/>
    <lineage>
        <taxon>Eukaryota</taxon>
        <taxon>Metazoa</taxon>
        <taxon>Ecdysozoa</taxon>
        <taxon>Arthropoda</taxon>
        <taxon>Crustacea</taxon>
        <taxon>Multicrustacea</taxon>
        <taxon>Malacostraca</taxon>
        <taxon>Eumalacostraca</taxon>
        <taxon>Eucarida</taxon>
        <taxon>Decapoda</taxon>
        <taxon>Pleocyemata</taxon>
        <taxon>Anomura</taxon>
        <taxon>Galatheoidea</taxon>
        <taxon>Porcellanidae</taxon>
        <taxon>Petrolisthes</taxon>
    </lineage>
</organism>
<dbReference type="EMBL" id="JAWQEG010009294">
    <property type="protein sequence ID" value="KAK3848868.1"/>
    <property type="molecule type" value="Genomic_DNA"/>
</dbReference>
<dbReference type="Proteomes" id="UP001286313">
    <property type="component" value="Unassembled WGS sequence"/>
</dbReference>
<protein>
    <submittedName>
        <fullName evidence="1">Uncharacterized protein</fullName>
    </submittedName>
</protein>
<reference evidence="1" key="1">
    <citation type="submission" date="2023-10" db="EMBL/GenBank/DDBJ databases">
        <title>Genome assemblies of two species of porcelain crab, Petrolisthes cinctipes and Petrolisthes manimaculis (Anomura: Porcellanidae).</title>
        <authorList>
            <person name="Angst P."/>
        </authorList>
    </citation>
    <scope>NUCLEOTIDE SEQUENCE</scope>
    <source>
        <strain evidence="1">PB745_01</strain>
        <tissue evidence="1">Gill</tissue>
    </source>
</reference>
<gene>
    <name evidence="1" type="ORF">Pcinc_044360</name>
</gene>
<name>A0AAE1BEG5_PETCI</name>
<comment type="caution">
    <text evidence="1">The sequence shown here is derived from an EMBL/GenBank/DDBJ whole genome shotgun (WGS) entry which is preliminary data.</text>
</comment>
<sequence length="107" mass="12223">MSKDSVAGGQDIFLQPALLDTSARLASNSFSAMITVTTFRNSVAMTIAHYFPELPLFFSKHTNQTPEARQNTRLLLPHSRCVSHFSRSRRLRVEAWWTQGYIQIHTQ</sequence>
<dbReference type="AlphaFoldDB" id="A0AAE1BEG5"/>